<dbReference type="AlphaFoldDB" id="A0A8K0GUP5"/>
<comment type="caution">
    <text evidence="1">The sequence shown here is derived from an EMBL/GenBank/DDBJ whole genome shotgun (WGS) entry which is preliminary data.</text>
</comment>
<keyword evidence="2" id="KW-1185">Reference proteome</keyword>
<proteinExistence type="predicted"/>
<dbReference type="Proteomes" id="UP000796880">
    <property type="component" value="Unassembled WGS sequence"/>
</dbReference>
<organism evidence="1 2">
    <name type="scientific">Rhamnella rubrinervis</name>
    <dbReference type="NCBI Taxonomy" id="2594499"/>
    <lineage>
        <taxon>Eukaryota</taxon>
        <taxon>Viridiplantae</taxon>
        <taxon>Streptophyta</taxon>
        <taxon>Embryophyta</taxon>
        <taxon>Tracheophyta</taxon>
        <taxon>Spermatophyta</taxon>
        <taxon>Magnoliopsida</taxon>
        <taxon>eudicotyledons</taxon>
        <taxon>Gunneridae</taxon>
        <taxon>Pentapetalae</taxon>
        <taxon>rosids</taxon>
        <taxon>fabids</taxon>
        <taxon>Rosales</taxon>
        <taxon>Rhamnaceae</taxon>
        <taxon>rhamnoid group</taxon>
        <taxon>Rhamneae</taxon>
        <taxon>Rhamnella</taxon>
    </lineage>
</organism>
<dbReference type="EMBL" id="VOIH02000008">
    <property type="protein sequence ID" value="KAF3439014.1"/>
    <property type="molecule type" value="Genomic_DNA"/>
</dbReference>
<evidence type="ECO:0000313" key="2">
    <source>
        <dbReference type="Proteomes" id="UP000796880"/>
    </source>
</evidence>
<gene>
    <name evidence="1" type="ORF">FNV43_RR17289</name>
</gene>
<protein>
    <submittedName>
        <fullName evidence="1">Uncharacterized protein</fullName>
    </submittedName>
</protein>
<evidence type="ECO:0000313" key="1">
    <source>
        <dbReference type="EMBL" id="KAF3439014.1"/>
    </source>
</evidence>
<accession>A0A8K0GUP5</accession>
<reference evidence="1" key="1">
    <citation type="submission" date="2020-03" db="EMBL/GenBank/DDBJ databases">
        <title>A high-quality chromosome-level genome assembly of a woody plant with both climbing and erect habits, Rhamnella rubrinervis.</title>
        <authorList>
            <person name="Lu Z."/>
            <person name="Yang Y."/>
            <person name="Zhu X."/>
            <person name="Sun Y."/>
        </authorList>
    </citation>
    <scope>NUCLEOTIDE SEQUENCE</scope>
    <source>
        <strain evidence="1">BYM</strain>
        <tissue evidence="1">Leaf</tissue>
    </source>
</reference>
<sequence length="158" mass="17672">MLLVFSVSSPLRRAEITFYPLNMWLRMGGTWKAEVRLADVGEDILAMYLPTLLSTRGVVGELSSEARAGRCYFDKALFPILPSAGRSFNAYQARIIRAEVMSWQALRGFQVFSNIMGGVEPGLTGRQLDTLLRLNGLGLMPMGHGLAEKWKKFTHNTF</sequence>
<name>A0A8K0GUP5_9ROSA</name>